<feature type="signal peptide" evidence="2">
    <location>
        <begin position="1"/>
        <end position="19"/>
    </location>
</feature>
<name>A0A448ZNH0_9STRA</name>
<protein>
    <submittedName>
        <fullName evidence="3">Uncharacterized protein</fullName>
    </submittedName>
</protein>
<dbReference type="Proteomes" id="UP000291116">
    <property type="component" value="Unassembled WGS sequence"/>
</dbReference>
<evidence type="ECO:0000256" key="1">
    <source>
        <dbReference type="SAM" id="MobiDB-lite"/>
    </source>
</evidence>
<sequence length="311" mass="34800">MRSPYDITILLSLLSMTAPWYILQLPATGAHYINLWTFSDSDTSTDISAKIGNGHRQHQRSFYQRKYRSSRLSKRSLRREKNQRQLQRGKKAEGQLDLEGSELRKLHPILPTSRQQDAEIYVNSESGDDSSNGSTPSQAVKTLARALQLVASFERTQKQNLIVKLNGTFEMGERLVLNKKHRGTSKNSRVVFRGGHGDGGTARILGGMPLQFMPVSNLDYDSPGKKLAESIGVDIDKLLAAPPPKGFPSLAKLNRWTDGDCRDTDNYVSPPIINGNRVLTRAREPNLPPSTADLEDEENMGEVLDTWLRTK</sequence>
<reference evidence="3 4" key="1">
    <citation type="submission" date="2019-01" db="EMBL/GenBank/DDBJ databases">
        <authorList>
            <person name="Ferrante I. M."/>
        </authorList>
    </citation>
    <scope>NUCLEOTIDE SEQUENCE [LARGE SCALE GENOMIC DNA]</scope>
    <source>
        <strain evidence="3 4">B856</strain>
    </source>
</reference>
<feature type="chain" id="PRO_5019506151" evidence="2">
    <location>
        <begin position="20"/>
        <end position="311"/>
    </location>
</feature>
<dbReference type="EMBL" id="CAACVS010000564">
    <property type="protein sequence ID" value="VEU43592.1"/>
    <property type="molecule type" value="Genomic_DNA"/>
</dbReference>
<feature type="region of interest" description="Disordered" evidence="1">
    <location>
        <begin position="73"/>
        <end position="98"/>
    </location>
</feature>
<evidence type="ECO:0000256" key="2">
    <source>
        <dbReference type="SAM" id="SignalP"/>
    </source>
</evidence>
<dbReference type="AlphaFoldDB" id="A0A448ZNH0"/>
<gene>
    <name evidence="3" type="ORF">PSNMU_V1.4_AUG-EV-PASAV3_0106270</name>
</gene>
<proteinExistence type="predicted"/>
<evidence type="ECO:0000313" key="4">
    <source>
        <dbReference type="Proteomes" id="UP000291116"/>
    </source>
</evidence>
<evidence type="ECO:0000313" key="3">
    <source>
        <dbReference type="EMBL" id="VEU43592.1"/>
    </source>
</evidence>
<keyword evidence="2" id="KW-0732">Signal</keyword>
<organism evidence="3 4">
    <name type="scientific">Pseudo-nitzschia multistriata</name>
    <dbReference type="NCBI Taxonomy" id="183589"/>
    <lineage>
        <taxon>Eukaryota</taxon>
        <taxon>Sar</taxon>
        <taxon>Stramenopiles</taxon>
        <taxon>Ochrophyta</taxon>
        <taxon>Bacillariophyta</taxon>
        <taxon>Bacillariophyceae</taxon>
        <taxon>Bacillariophycidae</taxon>
        <taxon>Bacillariales</taxon>
        <taxon>Bacillariaceae</taxon>
        <taxon>Pseudo-nitzschia</taxon>
    </lineage>
</organism>
<keyword evidence="4" id="KW-1185">Reference proteome</keyword>
<accession>A0A448ZNH0</accession>